<feature type="domain" description="DUF2147" evidence="2">
    <location>
        <begin position="25"/>
        <end position="127"/>
    </location>
</feature>
<dbReference type="Pfam" id="PF09917">
    <property type="entry name" value="DUF2147"/>
    <property type="match status" value="1"/>
</dbReference>
<dbReference type="AlphaFoldDB" id="A0A238LHI8"/>
<feature type="chain" id="PRO_5012014484" description="DUF2147 domain-containing protein" evidence="1">
    <location>
        <begin position="21"/>
        <end position="129"/>
    </location>
</feature>
<evidence type="ECO:0000313" key="4">
    <source>
        <dbReference type="Proteomes" id="UP000201613"/>
    </source>
</evidence>
<dbReference type="Proteomes" id="UP000201613">
    <property type="component" value="Unassembled WGS sequence"/>
</dbReference>
<dbReference type="OrthoDB" id="9811671at2"/>
<organism evidence="3 4">
    <name type="scientific">Flavimaricola marinus</name>
    <dbReference type="NCBI Taxonomy" id="1819565"/>
    <lineage>
        <taxon>Bacteria</taxon>
        <taxon>Pseudomonadati</taxon>
        <taxon>Pseudomonadota</taxon>
        <taxon>Alphaproteobacteria</taxon>
        <taxon>Rhodobacterales</taxon>
        <taxon>Paracoccaceae</taxon>
        <taxon>Flavimaricola</taxon>
    </lineage>
</organism>
<feature type="signal peptide" evidence="1">
    <location>
        <begin position="1"/>
        <end position="20"/>
    </location>
</feature>
<evidence type="ECO:0000313" key="3">
    <source>
        <dbReference type="EMBL" id="SMY09159.1"/>
    </source>
</evidence>
<gene>
    <name evidence="3" type="ORF">LOM8899_03321</name>
</gene>
<evidence type="ECO:0000259" key="2">
    <source>
        <dbReference type="Pfam" id="PF09917"/>
    </source>
</evidence>
<evidence type="ECO:0000256" key="1">
    <source>
        <dbReference type="SAM" id="SignalP"/>
    </source>
</evidence>
<reference evidence="3 4" key="1">
    <citation type="submission" date="2017-05" db="EMBL/GenBank/DDBJ databases">
        <authorList>
            <person name="Song R."/>
            <person name="Chenine A.L."/>
            <person name="Ruprecht R.M."/>
        </authorList>
    </citation>
    <scope>NUCLEOTIDE SEQUENCE [LARGE SCALE GENOMIC DNA]</scope>
    <source>
        <strain evidence="3 4">CECT 8899</strain>
    </source>
</reference>
<dbReference type="RefSeq" id="WP_093993339.1">
    <property type="nucleotide sequence ID" value="NZ_FXZK01000007.1"/>
</dbReference>
<protein>
    <recommendedName>
        <fullName evidence="2">DUF2147 domain-containing protein</fullName>
    </recommendedName>
</protein>
<dbReference type="PANTHER" id="PTHR36919:SF2">
    <property type="entry name" value="BLL6627 PROTEIN"/>
    <property type="match status" value="1"/>
</dbReference>
<dbReference type="Gene3D" id="2.40.128.520">
    <property type="match status" value="1"/>
</dbReference>
<dbReference type="InterPro" id="IPR019223">
    <property type="entry name" value="DUF2147"/>
</dbReference>
<proteinExistence type="predicted"/>
<keyword evidence="1" id="KW-0732">Signal</keyword>
<sequence length="129" mass="13244">MNTIALAVVAAIGLAGAAFADPLEGTWRTIADENGNSGLIQVAPCGAALCGTLVRAFDASGTEMASPNVGRLIISETVAQGDGTYRGKVFSPDNGRTYNSRLQLSGNTLAVEGCVLGICRNGGTWQRVN</sequence>
<name>A0A238LHI8_9RHOB</name>
<keyword evidence="4" id="KW-1185">Reference proteome</keyword>
<dbReference type="EMBL" id="FXZK01000007">
    <property type="protein sequence ID" value="SMY09159.1"/>
    <property type="molecule type" value="Genomic_DNA"/>
</dbReference>
<accession>A0A238LHI8</accession>
<dbReference type="PANTHER" id="PTHR36919">
    <property type="entry name" value="BLR1215 PROTEIN"/>
    <property type="match status" value="1"/>
</dbReference>